<dbReference type="InterPro" id="IPR006059">
    <property type="entry name" value="SBP"/>
</dbReference>
<keyword evidence="2" id="KW-0732">Signal</keyword>
<dbReference type="AlphaFoldDB" id="A0A1R1F1B2"/>
<dbReference type="Pfam" id="PF01547">
    <property type="entry name" value="SBP_bac_1"/>
    <property type="match status" value="1"/>
</dbReference>
<evidence type="ECO:0000313" key="6">
    <source>
        <dbReference type="EMBL" id="OMF57812.1"/>
    </source>
</evidence>
<dbReference type="STRING" id="297318.BK138_04290"/>
<keyword evidence="5" id="KW-0449">Lipoprotein</keyword>
<evidence type="ECO:0000256" key="4">
    <source>
        <dbReference type="ARBA" id="ARBA00023139"/>
    </source>
</evidence>
<sequence>MKRAAYFVLAAAVILLFCYLAGSADRLAFPSPQPAQEGVKDSSPQPTAFSLAISNGASPYAVNMAHPSEDRWVKQLEALTNTKLSISLISLKDFDRRMPVILAGDTYPDVVQMIGGASSAAMAGSVQAGLFLPLDDWIKTYAPNLWKAVPPEAWKETSFEGHIYGIPAWLGNPSRRATYIRSDLLAQTGLNIPRTVDEFLDVLRAFKKLGVEIPYEMRENFKYADVIFGAYDVLGYQFEVRNGEVVPKFLDEKHMMKALQVYRTMLMEGLIPEDFATVSSTEYTHDIEAGRVGSWTANAAGLLDFRTKLRASVPGAQIDIIPSPEGPEGTKGYGLYSSVINSFYINKGVPKEKLIGILQFFDWMVSDEAQRFFSFGIQGDTYTEDHGTIAYHFPKTREEQDEETFRELLWLTHDLTINRARTELVPGGKDLLHALDVTLPKEGLGSIVFVPELESFSAYPDLASERPNQAPPVIVDHMVKMIYGKEPISDWPKVVREYRERGGNAIIQEATARYRAKQGVLIQHNR</sequence>
<dbReference type="PANTHER" id="PTHR43649:SF33">
    <property type="entry name" value="POLYGALACTURONAN_RHAMNOGALACTURONAN-BINDING PROTEIN YTCQ"/>
    <property type="match status" value="1"/>
</dbReference>
<keyword evidence="4" id="KW-0564">Palmitate</keyword>
<dbReference type="PANTHER" id="PTHR43649">
    <property type="entry name" value="ARABINOSE-BINDING PROTEIN-RELATED"/>
    <property type="match status" value="1"/>
</dbReference>
<name>A0A1R1F1B2_9BACL</name>
<evidence type="ECO:0000256" key="1">
    <source>
        <dbReference type="ARBA" id="ARBA00022475"/>
    </source>
</evidence>
<accession>A0A1R1F1B2</accession>
<keyword evidence="7" id="KW-1185">Reference proteome</keyword>
<organism evidence="6 7">
    <name type="scientific">Paenibacillus rhizosphaerae</name>
    <dbReference type="NCBI Taxonomy" id="297318"/>
    <lineage>
        <taxon>Bacteria</taxon>
        <taxon>Bacillati</taxon>
        <taxon>Bacillota</taxon>
        <taxon>Bacilli</taxon>
        <taxon>Bacillales</taxon>
        <taxon>Paenibacillaceae</taxon>
        <taxon>Paenibacillus</taxon>
    </lineage>
</organism>
<dbReference type="SUPFAM" id="SSF53850">
    <property type="entry name" value="Periplasmic binding protein-like II"/>
    <property type="match status" value="1"/>
</dbReference>
<keyword evidence="1" id="KW-1003">Cell membrane</keyword>
<reference evidence="6 7" key="1">
    <citation type="submission" date="2016-11" db="EMBL/GenBank/DDBJ databases">
        <title>Paenibacillus species isolates.</title>
        <authorList>
            <person name="Beno S.M."/>
        </authorList>
    </citation>
    <scope>NUCLEOTIDE SEQUENCE [LARGE SCALE GENOMIC DNA]</scope>
    <source>
        <strain evidence="6 7">FSL R5-0378</strain>
    </source>
</reference>
<proteinExistence type="predicted"/>
<dbReference type="RefSeq" id="WP_076166307.1">
    <property type="nucleotide sequence ID" value="NZ_MRTP01000001.1"/>
</dbReference>
<dbReference type="EMBL" id="MRTP01000001">
    <property type="protein sequence ID" value="OMF57812.1"/>
    <property type="molecule type" value="Genomic_DNA"/>
</dbReference>
<evidence type="ECO:0000256" key="3">
    <source>
        <dbReference type="ARBA" id="ARBA00023136"/>
    </source>
</evidence>
<evidence type="ECO:0000256" key="2">
    <source>
        <dbReference type="ARBA" id="ARBA00022729"/>
    </source>
</evidence>
<dbReference type="Gene3D" id="3.40.190.10">
    <property type="entry name" value="Periplasmic binding protein-like II"/>
    <property type="match status" value="2"/>
</dbReference>
<dbReference type="InterPro" id="IPR050490">
    <property type="entry name" value="Bact_solute-bd_prot1"/>
</dbReference>
<protein>
    <submittedName>
        <fullName evidence="6">ABC transporter substrate-binding protein</fullName>
    </submittedName>
</protein>
<keyword evidence="3" id="KW-0472">Membrane</keyword>
<gene>
    <name evidence="6" type="ORF">BK138_04290</name>
</gene>
<comment type="caution">
    <text evidence="6">The sequence shown here is derived from an EMBL/GenBank/DDBJ whole genome shotgun (WGS) entry which is preliminary data.</text>
</comment>
<evidence type="ECO:0000313" key="7">
    <source>
        <dbReference type="Proteomes" id="UP000187172"/>
    </source>
</evidence>
<evidence type="ECO:0000256" key="5">
    <source>
        <dbReference type="ARBA" id="ARBA00023288"/>
    </source>
</evidence>
<dbReference type="Proteomes" id="UP000187172">
    <property type="component" value="Unassembled WGS sequence"/>
</dbReference>